<evidence type="ECO:0000313" key="1">
    <source>
        <dbReference type="EMBL" id="MED3562223.1"/>
    </source>
</evidence>
<organism evidence="1 2">
    <name type="scientific">Bacillus xiapuensis</name>
    <dbReference type="NCBI Taxonomy" id="2014075"/>
    <lineage>
        <taxon>Bacteria</taxon>
        <taxon>Bacillati</taxon>
        <taxon>Bacillota</taxon>
        <taxon>Bacilli</taxon>
        <taxon>Bacillales</taxon>
        <taxon>Bacillaceae</taxon>
        <taxon>Bacillus</taxon>
    </lineage>
</organism>
<dbReference type="EMBL" id="JARMQG010000084">
    <property type="protein sequence ID" value="MED3562223.1"/>
    <property type="molecule type" value="Genomic_DNA"/>
</dbReference>
<protein>
    <submittedName>
        <fullName evidence="1">Uncharacterized protein</fullName>
    </submittedName>
</protein>
<dbReference type="Proteomes" id="UP001330749">
    <property type="component" value="Unassembled WGS sequence"/>
</dbReference>
<comment type="caution">
    <text evidence="1">The sequence shown here is derived from an EMBL/GenBank/DDBJ whole genome shotgun (WGS) entry which is preliminary data.</text>
</comment>
<name>A0ABU6N855_9BACI</name>
<accession>A0ABU6N855</accession>
<gene>
    <name evidence="1" type="ORF">P4447_07130</name>
</gene>
<sequence>MENKLIHSSNPNIDTLRCPKCNALWRAKGHYNYDEGGWAYDNDEEYCPNGCYNFFGFRIRGKVMNLTT</sequence>
<evidence type="ECO:0000313" key="2">
    <source>
        <dbReference type="Proteomes" id="UP001330749"/>
    </source>
</evidence>
<proteinExistence type="predicted"/>
<dbReference type="RefSeq" id="WP_327967124.1">
    <property type="nucleotide sequence ID" value="NZ_JARMQG010000084.1"/>
</dbReference>
<keyword evidence="2" id="KW-1185">Reference proteome</keyword>
<reference evidence="1 2" key="1">
    <citation type="submission" date="2023-03" db="EMBL/GenBank/DDBJ databases">
        <title>Bacillus Genome Sequencing.</title>
        <authorList>
            <person name="Dunlap C."/>
        </authorList>
    </citation>
    <scope>NUCLEOTIDE SEQUENCE [LARGE SCALE GENOMIC DNA]</scope>
    <source>
        <strain evidence="1 2">B-14544</strain>
    </source>
</reference>